<dbReference type="SFLD" id="SFLDS00029">
    <property type="entry name" value="Radical_SAM"/>
    <property type="match status" value="1"/>
</dbReference>
<dbReference type="InterPro" id="IPR007197">
    <property type="entry name" value="rSAM"/>
</dbReference>
<keyword evidence="7 12" id="KW-0949">S-adenosyl-L-methionine</keyword>
<keyword evidence="12" id="KW-1015">Disulfide bond</keyword>
<gene>
    <name evidence="12 14" type="primary">rlmN</name>
    <name evidence="14" type="ORF">HMPREF1039_1017</name>
</gene>
<dbReference type="EC" id="2.1.1.192" evidence="12"/>
<feature type="binding site" evidence="12">
    <location>
        <position position="190"/>
    </location>
    <ligand>
        <name>S-adenosyl-L-methionine</name>
        <dbReference type="ChEBI" id="CHEBI:59789"/>
    </ligand>
</feature>
<feature type="binding site" evidence="12">
    <location>
        <position position="118"/>
    </location>
    <ligand>
        <name>[4Fe-4S] cluster</name>
        <dbReference type="ChEBI" id="CHEBI:49883"/>
        <note>4Fe-4S-S-AdoMet</note>
    </ligand>
</feature>
<dbReference type="Pfam" id="PF21016">
    <property type="entry name" value="RlmN_N"/>
    <property type="match status" value="1"/>
</dbReference>
<keyword evidence="3 12" id="KW-0963">Cytoplasm</keyword>
<keyword evidence="9 12" id="KW-0479">Metal-binding</keyword>
<feature type="binding site" evidence="12">
    <location>
        <begin position="213"/>
        <end position="215"/>
    </location>
    <ligand>
        <name>S-adenosyl-L-methionine</name>
        <dbReference type="ChEBI" id="CHEBI:59789"/>
    </ligand>
</feature>
<dbReference type="SFLD" id="SFLDG01062">
    <property type="entry name" value="methyltransferase_(Class_A)"/>
    <property type="match status" value="1"/>
</dbReference>
<evidence type="ECO:0000256" key="1">
    <source>
        <dbReference type="ARBA" id="ARBA00004496"/>
    </source>
</evidence>
<evidence type="ECO:0000256" key="5">
    <source>
        <dbReference type="ARBA" id="ARBA00022603"/>
    </source>
</evidence>
<proteinExistence type="inferred from homology"/>
<evidence type="ECO:0000256" key="8">
    <source>
        <dbReference type="ARBA" id="ARBA00022694"/>
    </source>
</evidence>
<dbReference type="InterPro" id="IPR004383">
    <property type="entry name" value="rRNA_lsu_MTrfase_RlmN/Cfr"/>
</dbReference>
<evidence type="ECO:0000256" key="11">
    <source>
        <dbReference type="ARBA" id="ARBA00023014"/>
    </source>
</evidence>
<dbReference type="EMBL" id="AFIJ01000033">
    <property type="protein sequence ID" value="EGL39732.1"/>
    <property type="molecule type" value="Genomic_DNA"/>
</dbReference>
<keyword evidence="11 12" id="KW-0411">Iron-sulfur</keyword>
<dbReference type="InterPro" id="IPR058240">
    <property type="entry name" value="rSAM_sf"/>
</dbReference>
<dbReference type="Pfam" id="PF04055">
    <property type="entry name" value="Radical_SAM"/>
    <property type="match status" value="1"/>
</dbReference>
<evidence type="ECO:0000256" key="12">
    <source>
        <dbReference type="HAMAP-Rule" id="MF_01849"/>
    </source>
</evidence>
<evidence type="ECO:0000256" key="2">
    <source>
        <dbReference type="ARBA" id="ARBA00022485"/>
    </source>
</evidence>
<evidence type="ECO:0000256" key="6">
    <source>
        <dbReference type="ARBA" id="ARBA00022679"/>
    </source>
</evidence>
<feature type="active site" description="S-methylcysteine intermediate" evidence="12">
    <location>
        <position position="332"/>
    </location>
</feature>
<evidence type="ECO:0000259" key="13">
    <source>
        <dbReference type="PROSITE" id="PS51918"/>
    </source>
</evidence>
<name>A0ABN0CZ49_9FIRM</name>
<evidence type="ECO:0000256" key="3">
    <source>
        <dbReference type="ARBA" id="ARBA00022490"/>
    </source>
</evidence>
<dbReference type="Proteomes" id="UP000004018">
    <property type="component" value="Unassembled WGS sequence"/>
</dbReference>
<keyword evidence="2 12" id="KW-0004">4Fe-4S</keyword>
<dbReference type="HAMAP" id="MF_01849">
    <property type="entry name" value="RNA_methyltr_RlmN"/>
    <property type="match status" value="1"/>
</dbReference>
<comment type="caution">
    <text evidence="14">The sequence shown here is derived from an EMBL/GenBank/DDBJ whole genome shotgun (WGS) entry which is preliminary data.</text>
</comment>
<dbReference type="Gene3D" id="3.20.20.70">
    <property type="entry name" value="Aldolase class I"/>
    <property type="match status" value="1"/>
</dbReference>
<reference evidence="14 15" key="1">
    <citation type="submission" date="2011-04" db="EMBL/GenBank/DDBJ databases">
        <authorList>
            <person name="Harkins D.M."/>
            <person name="Madupu R."/>
            <person name="Durkin A.S."/>
            <person name="Torralba M."/>
            <person name="Methe B."/>
            <person name="Sutton G.G."/>
            <person name="Nelson K.E."/>
        </authorList>
    </citation>
    <scope>NUCLEOTIDE SEQUENCE [LARGE SCALE GENOMIC DNA]</scope>
    <source>
        <strain evidence="14 15">UPII 199-6</strain>
    </source>
</reference>
<evidence type="ECO:0000256" key="7">
    <source>
        <dbReference type="ARBA" id="ARBA00022691"/>
    </source>
</evidence>
<evidence type="ECO:0000256" key="10">
    <source>
        <dbReference type="ARBA" id="ARBA00023004"/>
    </source>
</evidence>
<dbReference type="PANTHER" id="PTHR30544:SF5">
    <property type="entry name" value="RADICAL SAM CORE DOMAIN-CONTAINING PROTEIN"/>
    <property type="match status" value="1"/>
</dbReference>
<keyword evidence="5 12" id="KW-0489">Methyltransferase</keyword>
<dbReference type="InterPro" id="IPR040072">
    <property type="entry name" value="Methyltransferase_A"/>
</dbReference>
<comment type="similarity">
    <text evidence="12">Belongs to the radical SAM superfamily. RlmN family.</text>
</comment>
<dbReference type="InterPro" id="IPR027492">
    <property type="entry name" value="RNA_MTrfase_RlmN"/>
</dbReference>
<dbReference type="PROSITE" id="PS51918">
    <property type="entry name" value="RADICAL_SAM"/>
    <property type="match status" value="1"/>
</dbReference>
<dbReference type="SFLD" id="SFLDF00275">
    <property type="entry name" value="adenosine_C2_methyltransferase"/>
    <property type="match status" value="1"/>
</dbReference>
<dbReference type="PANTHER" id="PTHR30544">
    <property type="entry name" value="23S RRNA METHYLTRANSFERASE"/>
    <property type="match status" value="1"/>
</dbReference>
<dbReference type="InterPro" id="IPR013785">
    <property type="entry name" value="Aldolase_TIM"/>
</dbReference>
<comment type="catalytic activity">
    <reaction evidence="12">
        <text>adenosine(37) in tRNA + 2 reduced [2Fe-2S]-[ferredoxin] + 2 S-adenosyl-L-methionine = 2-methyladenosine(37) in tRNA + 5'-deoxyadenosine + L-methionine + 2 oxidized [2Fe-2S]-[ferredoxin] + S-adenosyl-L-homocysteine</text>
        <dbReference type="Rhea" id="RHEA:43332"/>
        <dbReference type="Rhea" id="RHEA-COMP:10000"/>
        <dbReference type="Rhea" id="RHEA-COMP:10001"/>
        <dbReference type="Rhea" id="RHEA-COMP:10162"/>
        <dbReference type="Rhea" id="RHEA-COMP:10485"/>
        <dbReference type="ChEBI" id="CHEBI:17319"/>
        <dbReference type="ChEBI" id="CHEBI:33737"/>
        <dbReference type="ChEBI" id="CHEBI:33738"/>
        <dbReference type="ChEBI" id="CHEBI:57844"/>
        <dbReference type="ChEBI" id="CHEBI:57856"/>
        <dbReference type="ChEBI" id="CHEBI:59789"/>
        <dbReference type="ChEBI" id="CHEBI:74411"/>
        <dbReference type="ChEBI" id="CHEBI:74497"/>
        <dbReference type="EC" id="2.1.1.192"/>
    </reaction>
</comment>
<comment type="caution">
    <text evidence="12">Lacks conserved residue(s) required for the propagation of feature annotation.</text>
</comment>
<dbReference type="InterPro" id="IPR048641">
    <property type="entry name" value="RlmN_N"/>
</dbReference>
<evidence type="ECO:0000313" key="15">
    <source>
        <dbReference type="Proteomes" id="UP000004018"/>
    </source>
</evidence>
<protein>
    <recommendedName>
        <fullName evidence="12">Probable dual-specificity RNA methyltransferase RlmN</fullName>
        <ecNumber evidence="12">2.1.1.192</ecNumber>
    </recommendedName>
    <alternativeName>
        <fullName evidence="12">23S rRNA (adenine(2503)-C(2))-methyltransferase</fullName>
    </alternativeName>
    <alternativeName>
        <fullName evidence="12">23S rRNA m2A2503 methyltransferase</fullName>
    </alternativeName>
    <alternativeName>
        <fullName evidence="12">Ribosomal RNA large subunit methyltransferase N</fullName>
    </alternativeName>
    <alternativeName>
        <fullName evidence="12">tRNA (adenine(37)-C(2))-methyltransferase</fullName>
    </alternativeName>
    <alternativeName>
        <fullName evidence="12">tRNA m2A37 methyltransferase</fullName>
    </alternativeName>
</protein>
<comment type="function">
    <text evidence="12">Specifically methylates position 2 of adenine 2503 in 23S rRNA and position 2 of adenine 37 in tRNAs.</text>
</comment>
<dbReference type="GO" id="GO:0008168">
    <property type="term" value="F:methyltransferase activity"/>
    <property type="evidence" value="ECO:0007669"/>
    <property type="project" value="UniProtKB-KW"/>
</dbReference>
<keyword evidence="4 12" id="KW-0698">rRNA processing</keyword>
<keyword evidence="8 12" id="KW-0819">tRNA processing</keyword>
<feature type="binding site" evidence="12">
    <location>
        <position position="289"/>
    </location>
    <ligand>
        <name>S-adenosyl-L-methionine</name>
        <dbReference type="ChEBI" id="CHEBI:59789"/>
    </ligand>
</feature>
<comment type="cofactor">
    <cofactor evidence="12">
        <name>[4Fe-4S] cluster</name>
        <dbReference type="ChEBI" id="CHEBI:49883"/>
    </cofactor>
    <text evidence="12">Binds 1 [4Fe-4S] cluster. The cluster is coordinated with 3 cysteines and an exchangeable S-adenosyl-L-methionine.</text>
</comment>
<accession>A0ABN0CZ49</accession>
<comment type="subcellular location">
    <subcellularLocation>
        <location evidence="1 12">Cytoplasm</location>
    </subcellularLocation>
</comment>
<dbReference type="RefSeq" id="WP_007391337.1">
    <property type="nucleotide sequence ID" value="NZ_AFIJ01000033.1"/>
</dbReference>
<dbReference type="Gene3D" id="1.10.150.530">
    <property type="match status" value="1"/>
</dbReference>
<keyword evidence="6 12" id="KW-0808">Transferase</keyword>
<dbReference type="NCBIfam" id="TIGR00048">
    <property type="entry name" value="rRNA_mod_RlmN"/>
    <property type="match status" value="1"/>
</dbReference>
<dbReference type="SUPFAM" id="SSF102114">
    <property type="entry name" value="Radical SAM enzymes"/>
    <property type="match status" value="1"/>
</dbReference>
<feature type="binding site" evidence="12">
    <location>
        <position position="115"/>
    </location>
    <ligand>
        <name>[4Fe-4S] cluster</name>
        <dbReference type="ChEBI" id="CHEBI:49883"/>
        <note>4Fe-4S-S-AdoMet</note>
    </ligand>
</feature>
<evidence type="ECO:0000256" key="9">
    <source>
        <dbReference type="ARBA" id="ARBA00022723"/>
    </source>
</evidence>
<feature type="active site" description="Proton acceptor" evidence="12">
    <location>
        <position position="91"/>
    </location>
</feature>
<feature type="binding site" evidence="12">
    <location>
        <begin position="158"/>
        <end position="159"/>
    </location>
    <ligand>
        <name>S-adenosyl-L-methionine</name>
        <dbReference type="ChEBI" id="CHEBI:59789"/>
    </ligand>
</feature>
<keyword evidence="10 12" id="KW-0408">Iron</keyword>
<evidence type="ECO:0000256" key="4">
    <source>
        <dbReference type="ARBA" id="ARBA00022552"/>
    </source>
</evidence>
<comment type="miscellaneous">
    <text evidence="12">Reaction proceeds by a ping-pong mechanism involving intermediate methylation of a conserved cysteine residue.</text>
</comment>
<dbReference type="CDD" id="cd01335">
    <property type="entry name" value="Radical_SAM"/>
    <property type="match status" value="1"/>
</dbReference>
<keyword evidence="15" id="KW-1185">Reference proteome</keyword>
<evidence type="ECO:0000313" key="14">
    <source>
        <dbReference type="EMBL" id="EGL39732.1"/>
    </source>
</evidence>
<feature type="binding site" evidence="12">
    <location>
        <position position="111"/>
    </location>
    <ligand>
        <name>[4Fe-4S] cluster</name>
        <dbReference type="ChEBI" id="CHEBI:49883"/>
        <note>4Fe-4S-S-AdoMet</note>
    </ligand>
</feature>
<organism evidence="14 15">
    <name type="scientific">Megasphaera lornae</name>
    <dbReference type="NCBI Taxonomy" id="1000568"/>
    <lineage>
        <taxon>Bacteria</taxon>
        <taxon>Bacillati</taxon>
        <taxon>Bacillota</taxon>
        <taxon>Negativicutes</taxon>
        <taxon>Veillonellales</taxon>
        <taxon>Veillonellaceae</taxon>
        <taxon>Megasphaera</taxon>
    </lineage>
</organism>
<comment type="catalytic activity">
    <reaction evidence="12">
        <text>adenosine(2503) in 23S rRNA + 2 reduced [2Fe-2S]-[ferredoxin] + 2 S-adenosyl-L-methionine = 2-methyladenosine(2503) in 23S rRNA + 5'-deoxyadenosine + L-methionine + 2 oxidized [2Fe-2S]-[ferredoxin] + S-adenosyl-L-homocysteine</text>
        <dbReference type="Rhea" id="RHEA:42916"/>
        <dbReference type="Rhea" id="RHEA-COMP:10000"/>
        <dbReference type="Rhea" id="RHEA-COMP:10001"/>
        <dbReference type="Rhea" id="RHEA-COMP:10152"/>
        <dbReference type="Rhea" id="RHEA-COMP:10282"/>
        <dbReference type="ChEBI" id="CHEBI:17319"/>
        <dbReference type="ChEBI" id="CHEBI:33737"/>
        <dbReference type="ChEBI" id="CHEBI:33738"/>
        <dbReference type="ChEBI" id="CHEBI:57844"/>
        <dbReference type="ChEBI" id="CHEBI:57856"/>
        <dbReference type="ChEBI" id="CHEBI:59789"/>
        <dbReference type="ChEBI" id="CHEBI:74411"/>
        <dbReference type="ChEBI" id="CHEBI:74497"/>
        <dbReference type="EC" id="2.1.1.192"/>
    </reaction>
</comment>
<sequence length="345" mass="39417">MLSLLDFTLPELQQFLEAHSIKKFRAKQIFHYVYKQNITVWEDMVQLPKQDRQKLQNLLEIYIPPIVSRLDSANGETVKLLVQLADGQTVETVLMRHNYGNSICLSSQVGCAVNCLFCASAKNGFVRNLTMGEMQAQLLAFRRYVTTDLHSVVLMGTGEPLLNYDNVLRFLRTIHEAYSFYLGYRNMTISTAGIVPQIYKLAQEGIPVNLAVSLHASNHELRRKIMPIADTYAWEDIVRAAFHYFAVTGRKVTFEYILIRDLTCTPACAEELAARMAHKNVLINAIPINDNYDVGLRRPTLREMQAFVKILKKHHISVTLRREMGSEIQAACGQLRIQREAVDRK</sequence>
<dbReference type="GO" id="GO:0032259">
    <property type="term" value="P:methylation"/>
    <property type="evidence" value="ECO:0007669"/>
    <property type="project" value="UniProtKB-KW"/>
</dbReference>
<feature type="domain" description="Radical SAM core" evidence="13">
    <location>
        <begin position="97"/>
        <end position="327"/>
    </location>
</feature>
<dbReference type="PIRSF" id="PIRSF006004">
    <property type="entry name" value="CHP00048"/>
    <property type="match status" value="1"/>
</dbReference>